<dbReference type="PANTHER" id="PTHR15315">
    <property type="entry name" value="RING FINGER PROTEIN 41, 151"/>
    <property type="match status" value="1"/>
</dbReference>
<evidence type="ECO:0000256" key="1">
    <source>
        <dbReference type="PROSITE-ProRule" id="PRU00175"/>
    </source>
</evidence>
<dbReference type="VEuPathDB" id="AmoebaDB:NF0114550"/>
<organism evidence="4 5">
    <name type="scientific">Naegleria fowleri</name>
    <name type="common">Brain eating amoeba</name>
    <dbReference type="NCBI Taxonomy" id="5763"/>
    <lineage>
        <taxon>Eukaryota</taxon>
        <taxon>Discoba</taxon>
        <taxon>Heterolobosea</taxon>
        <taxon>Tetramitia</taxon>
        <taxon>Eutetramitia</taxon>
        <taxon>Vahlkampfiidae</taxon>
        <taxon>Naegleria</taxon>
    </lineage>
</organism>
<dbReference type="PANTHER" id="PTHR15315:SF26">
    <property type="entry name" value="E3 UBIQUITIN-PROTEIN LIGASE NRDP1"/>
    <property type="match status" value="1"/>
</dbReference>
<dbReference type="GeneID" id="68113205"/>
<dbReference type="GO" id="GO:0061630">
    <property type="term" value="F:ubiquitin protein ligase activity"/>
    <property type="evidence" value="ECO:0007669"/>
    <property type="project" value="TreeGrafter"/>
</dbReference>
<feature type="region of interest" description="Disordered" evidence="2">
    <location>
        <begin position="203"/>
        <end position="234"/>
    </location>
</feature>
<sequence length="351" mass="40496">MGNSVSDILQNSSLLEHTSAVMESSIDPNNRTTSTTNSTSGSPLTSSSRSRGNSKVPDNIGTFLCDLNLLNYLSIHFLYHSKFYLYFELMNRDFFENVREEEMKYIPAKYLKINLYRVYFDCHGHKSSIEEHRKLLLQQSIQNCDRTHHVGFVLPSHLTKNENICRQWKILDLKTFYTILERAKIECHVHQLFNNHQQETQSQKFREEQWSSSSSSSTVTPKISTSPLSHSSHNEKAIHDLLEKECSHQCDTSKTTEEEELCCICMDAPTTIATGCCNSQFCEPCLQAWNQRNETCPMCRKPLNVTNSEDKTNADSWVTVQKDDFILPREEVANQFLRFVNTLANPLPFHY</sequence>
<gene>
    <name evidence="4" type="ORF">FDP41_005987</name>
</gene>
<evidence type="ECO:0000256" key="2">
    <source>
        <dbReference type="SAM" id="MobiDB-lite"/>
    </source>
</evidence>
<keyword evidence="1" id="KW-0479">Metal-binding</keyword>
<dbReference type="PROSITE" id="PS50089">
    <property type="entry name" value="ZF_RING_2"/>
    <property type="match status" value="1"/>
</dbReference>
<feature type="compositionally biased region" description="Low complexity" evidence="2">
    <location>
        <begin position="28"/>
        <end position="54"/>
    </location>
</feature>
<keyword evidence="5" id="KW-1185">Reference proteome</keyword>
<evidence type="ECO:0000259" key="3">
    <source>
        <dbReference type="PROSITE" id="PS50089"/>
    </source>
</evidence>
<dbReference type="Gene3D" id="3.30.40.10">
    <property type="entry name" value="Zinc/RING finger domain, C3HC4 (zinc finger)"/>
    <property type="match status" value="1"/>
</dbReference>
<dbReference type="OMA" id="LEKECSH"/>
<feature type="domain" description="RING-type" evidence="3">
    <location>
        <begin position="262"/>
        <end position="300"/>
    </location>
</feature>
<dbReference type="Proteomes" id="UP000444721">
    <property type="component" value="Unassembled WGS sequence"/>
</dbReference>
<dbReference type="EMBL" id="VFQX01000048">
    <property type="protein sequence ID" value="KAF0975235.1"/>
    <property type="molecule type" value="Genomic_DNA"/>
</dbReference>
<dbReference type="InterPro" id="IPR013083">
    <property type="entry name" value="Znf_RING/FYVE/PHD"/>
</dbReference>
<evidence type="ECO:0000313" key="4">
    <source>
        <dbReference type="EMBL" id="KAF0975235.1"/>
    </source>
</evidence>
<comment type="caution">
    <text evidence="4">The sequence shown here is derived from an EMBL/GenBank/DDBJ whole genome shotgun (WGS) entry which is preliminary data.</text>
</comment>
<accession>A0A6A5BNV0</accession>
<dbReference type="OrthoDB" id="8062037at2759"/>
<protein>
    <recommendedName>
        <fullName evidence="3">RING-type domain-containing protein</fullName>
    </recommendedName>
</protein>
<feature type="region of interest" description="Disordered" evidence="2">
    <location>
        <begin position="23"/>
        <end position="54"/>
    </location>
</feature>
<evidence type="ECO:0000313" key="5">
    <source>
        <dbReference type="Proteomes" id="UP000444721"/>
    </source>
</evidence>
<dbReference type="RefSeq" id="XP_044559948.1">
    <property type="nucleotide sequence ID" value="XM_044709572.1"/>
</dbReference>
<dbReference type="InterPro" id="IPR001841">
    <property type="entry name" value="Znf_RING"/>
</dbReference>
<name>A0A6A5BNV0_NAEFO</name>
<proteinExistence type="predicted"/>
<feature type="compositionally biased region" description="Polar residues" evidence="2">
    <location>
        <begin position="218"/>
        <end position="231"/>
    </location>
</feature>
<keyword evidence="1" id="KW-0863">Zinc-finger</keyword>
<keyword evidence="1" id="KW-0862">Zinc</keyword>
<dbReference type="GO" id="GO:0008270">
    <property type="term" value="F:zinc ion binding"/>
    <property type="evidence" value="ECO:0007669"/>
    <property type="project" value="UniProtKB-KW"/>
</dbReference>
<dbReference type="AlphaFoldDB" id="A0A6A5BNV0"/>
<dbReference type="SMART" id="SM00184">
    <property type="entry name" value="RING"/>
    <property type="match status" value="1"/>
</dbReference>
<dbReference type="Pfam" id="PF13920">
    <property type="entry name" value="zf-C3HC4_3"/>
    <property type="match status" value="1"/>
</dbReference>
<dbReference type="SUPFAM" id="SSF57850">
    <property type="entry name" value="RING/U-box"/>
    <property type="match status" value="1"/>
</dbReference>
<dbReference type="GO" id="GO:0016567">
    <property type="term" value="P:protein ubiquitination"/>
    <property type="evidence" value="ECO:0007669"/>
    <property type="project" value="TreeGrafter"/>
</dbReference>
<dbReference type="VEuPathDB" id="AmoebaDB:FDP41_005987"/>
<dbReference type="VEuPathDB" id="AmoebaDB:NfTy_043570"/>
<reference evidence="4 5" key="1">
    <citation type="journal article" date="2019" name="Sci. Rep.">
        <title>Nanopore sequencing improves the draft genome of the human pathogenic amoeba Naegleria fowleri.</title>
        <authorList>
            <person name="Liechti N."/>
            <person name="Schurch N."/>
            <person name="Bruggmann R."/>
            <person name="Wittwer M."/>
        </authorList>
    </citation>
    <scope>NUCLEOTIDE SEQUENCE [LARGE SCALE GENOMIC DNA]</scope>
    <source>
        <strain evidence="4 5">ATCC 30894</strain>
    </source>
</reference>